<dbReference type="InParanoid" id="A0A0D0ATE0"/>
<dbReference type="HOGENOM" id="CLU_146165_0_0_1"/>
<evidence type="ECO:0000313" key="1">
    <source>
        <dbReference type="EMBL" id="KIK37492.1"/>
    </source>
</evidence>
<proteinExistence type="predicted"/>
<dbReference type="Proteomes" id="UP000054485">
    <property type="component" value="Unassembled WGS sequence"/>
</dbReference>
<evidence type="ECO:0000313" key="2">
    <source>
        <dbReference type="Proteomes" id="UP000054485"/>
    </source>
</evidence>
<organism evidence="1 2">
    <name type="scientific">Suillus luteus UH-Slu-Lm8-n1</name>
    <dbReference type="NCBI Taxonomy" id="930992"/>
    <lineage>
        <taxon>Eukaryota</taxon>
        <taxon>Fungi</taxon>
        <taxon>Dikarya</taxon>
        <taxon>Basidiomycota</taxon>
        <taxon>Agaricomycotina</taxon>
        <taxon>Agaricomycetes</taxon>
        <taxon>Agaricomycetidae</taxon>
        <taxon>Boletales</taxon>
        <taxon>Suillineae</taxon>
        <taxon>Suillaceae</taxon>
        <taxon>Suillus</taxon>
    </lineage>
</organism>
<dbReference type="OrthoDB" id="2650954at2759"/>
<dbReference type="EMBL" id="KN835447">
    <property type="protein sequence ID" value="KIK37492.1"/>
    <property type="molecule type" value="Genomic_DNA"/>
</dbReference>
<gene>
    <name evidence="1" type="ORF">CY34DRAFT_92642</name>
</gene>
<keyword evidence="2" id="KW-1185">Reference proteome</keyword>
<name>A0A0D0ATE0_9AGAM</name>
<accession>A0A0D0ATE0</accession>
<sequence>MNLRSQHIPLNHHLHRINKAKHPHCPHCPNIKESVHHLLIECPKYQRERHILHSALGRDASSIPYLLTKPEAIPHLIKLINSTRRFKTTFGEVSLSTK</sequence>
<reference evidence="1 2" key="1">
    <citation type="submission" date="2014-04" db="EMBL/GenBank/DDBJ databases">
        <authorList>
            <consortium name="DOE Joint Genome Institute"/>
            <person name="Kuo A."/>
            <person name="Ruytinx J."/>
            <person name="Rineau F."/>
            <person name="Colpaert J."/>
            <person name="Kohler A."/>
            <person name="Nagy L.G."/>
            <person name="Floudas D."/>
            <person name="Copeland A."/>
            <person name="Barry K.W."/>
            <person name="Cichocki N."/>
            <person name="Veneault-Fourrey C."/>
            <person name="LaButti K."/>
            <person name="Lindquist E.A."/>
            <person name="Lipzen A."/>
            <person name="Lundell T."/>
            <person name="Morin E."/>
            <person name="Murat C."/>
            <person name="Sun H."/>
            <person name="Tunlid A."/>
            <person name="Henrissat B."/>
            <person name="Grigoriev I.V."/>
            <person name="Hibbett D.S."/>
            <person name="Martin F."/>
            <person name="Nordberg H.P."/>
            <person name="Cantor M.N."/>
            <person name="Hua S.X."/>
        </authorList>
    </citation>
    <scope>NUCLEOTIDE SEQUENCE [LARGE SCALE GENOMIC DNA]</scope>
    <source>
        <strain evidence="1 2">UH-Slu-Lm8-n1</strain>
    </source>
</reference>
<dbReference type="AlphaFoldDB" id="A0A0D0ATE0"/>
<dbReference type="STRING" id="930992.A0A0D0ATE0"/>
<reference evidence="2" key="2">
    <citation type="submission" date="2015-01" db="EMBL/GenBank/DDBJ databases">
        <title>Evolutionary Origins and Diversification of the Mycorrhizal Mutualists.</title>
        <authorList>
            <consortium name="DOE Joint Genome Institute"/>
            <consortium name="Mycorrhizal Genomics Consortium"/>
            <person name="Kohler A."/>
            <person name="Kuo A."/>
            <person name="Nagy L.G."/>
            <person name="Floudas D."/>
            <person name="Copeland A."/>
            <person name="Barry K.W."/>
            <person name="Cichocki N."/>
            <person name="Veneault-Fourrey C."/>
            <person name="LaButti K."/>
            <person name="Lindquist E.A."/>
            <person name="Lipzen A."/>
            <person name="Lundell T."/>
            <person name="Morin E."/>
            <person name="Murat C."/>
            <person name="Riley R."/>
            <person name="Ohm R."/>
            <person name="Sun H."/>
            <person name="Tunlid A."/>
            <person name="Henrissat B."/>
            <person name="Grigoriev I.V."/>
            <person name="Hibbett D.S."/>
            <person name="Martin F."/>
        </authorList>
    </citation>
    <scope>NUCLEOTIDE SEQUENCE [LARGE SCALE GENOMIC DNA]</scope>
    <source>
        <strain evidence="2">UH-Slu-Lm8-n1</strain>
    </source>
</reference>
<evidence type="ECO:0008006" key="3">
    <source>
        <dbReference type="Google" id="ProtNLM"/>
    </source>
</evidence>
<protein>
    <recommendedName>
        <fullName evidence="3">Reverse transcriptase zinc-binding domain-containing protein</fullName>
    </recommendedName>
</protein>